<feature type="transmembrane region" description="Helical" evidence="1">
    <location>
        <begin position="12"/>
        <end position="30"/>
    </location>
</feature>
<dbReference type="PANTHER" id="PTHR23542:SF1">
    <property type="entry name" value="MAJOR FACILITATOR SUPERFAMILY (MFS) PROFILE DOMAIN-CONTAINING PROTEIN"/>
    <property type="match status" value="1"/>
</dbReference>
<dbReference type="EMBL" id="AP022620">
    <property type="protein sequence ID" value="BBZ74736.1"/>
    <property type="molecule type" value="Genomic_DNA"/>
</dbReference>
<dbReference type="Proteomes" id="UP000467249">
    <property type="component" value="Chromosome"/>
</dbReference>
<feature type="transmembrane region" description="Helical" evidence="1">
    <location>
        <begin position="199"/>
        <end position="225"/>
    </location>
</feature>
<keyword evidence="1" id="KW-0472">Membrane</keyword>
<dbReference type="KEGG" id="many:MANY_00730"/>
<feature type="transmembrane region" description="Helical" evidence="1">
    <location>
        <begin position="160"/>
        <end position="178"/>
    </location>
</feature>
<feature type="transmembrane region" description="Helical" evidence="1">
    <location>
        <begin position="318"/>
        <end position="341"/>
    </location>
</feature>
<dbReference type="Pfam" id="PF07690">
    <property type="entry name" value="MFS_1"/>
    <property type="match status" value="1"/>
</dbReference>
<organism evidence="2 3">
    <name type="scientific">Mycolicibacterium anyangense</name>
    <dbReference type="NCBI Taxonomy" id="1431246"/>
    <lineage>
        <taxon>Bacteria</taxon>
        <taxon>Bacillati</taxon>
        <taxon>Actinomycetota</taxon>
        <taxon>Actinomycetes</taxon>
        <taxon>Mycobacteriales</taxon>
        <taxon>Mycobacteriaceae</taxon>
        <taxon>Mycolicibacterium</taxon>
    </lineage>
</organism>
<feature type="transmembrane region" description="Helical" evidence="1">
    <location>
        <begin position="258"/>
        <end position="277"/>
    </location>
</feature>
<proteinExistence type="predicted"/>
<feature type="transmembrane region" description="Helical" evidence="1">
    <location>
        <begin position="36"/>
        <end position="57"/>
    </location>
</feature>
<name>A0A6N4VYH6_9MYCO</name>
<feature type="transmembrane region" description="Helical" evidence="1">
    <location>
        <begin position="69"/>
        <end position="87"/>
    </location>
</feature>
<feature type="transmembrane region" description="Helical" evidence="1">
    <location>
        <begin position="283"/>
        <end position="306"/>
    </location>
</feature>
<sequence length="396" mass="39507">MPGVVGVTASQLFARLPLGLLSLAILLHVQDRTGSYAVGGAVVAACSIGEALAMPVTARLLGRVGMTPILVTAALVNGVSMAVLAFADASAPVLMALGFLVGASVPPLLPAVRALYPQMVPGDGLRALFALDTTAQELIWVVGPVAATFLASAVSTSIPLVFSGAVTVVGTLWFLLSARRFRPRIARSGAAFGKVLTQPSVILAMVASLALVASFMALEVGVLALFGENKISAGMALAAASVGSLIGGVVLGHRRLGVRGLVLALMGVALGTVMFGLADSYWLQLAALFGSGLGFAPALAALYVMVSHETDEESAAEAFGWLNSGALVGGAMGTALGGVVADAAGPFGVVMASAGLALAAACTPLIARAAGPVSGLSVTPSVVSDDDRLCRTSTSA</sequence>
<feature type="transmembrane region" description="Helical" evidence="1">
    <location>
        <begin position="93"/>
        <end position="116"/>
    </location>
</feature>
<dbReference type="InterPro" id="IPR036259">
    <property type="entry name" value="MFS_trans_sf"/>
</dbReference>
<keyword evidence="1" id="KW-0812">Transmembrane</keyword>
<evidence type="ECO:0000313" key="3">
    <source>
        <dbReference type="Proteomes" id="UP000467249"/>
    </source>
</evidence>
<dbReference type="SUPFAM" id="SSF103473">
    <property type="entry name" value="MFS general substrate transporter"/>
    <property type="match status" value="1"/>
</dbReference>
<keyword evidence="1" id="KW-1133">Transmembrane helix</keyword>
<dbReference type="PANTHER" id="PTHR23542">
    <property type="match status" value="1"/>
</dbReference>
<reference evidence="2 3" key="1">
    <citation type="journal article" date="2019" name="Emerg. Microbes Infect.">
        <title>Comprehensive subspecies identification of 175 nontuberculous mycobacteria species based on 7547 genomic profiles.</title>
        <authorList>
            <person name="Matsumoto Y."/>
            <person name="Kinjo T."/>
            <person name="Motooka D."/>
            <person name="Nabeya D."/>
            <person name="Jung N."/>
            <person name="Uechi K."/>
            <person name="Horii T."/>
            <person name="Iida T."/>
            <person name="Fujita J."/>
            <person name="Nakamura S."/>
        </authorList>
    </citation>
    <scope>NUCLEOTIDE SEQUENCE [LARGE SCALE GENOMIC DNA]</scope>
    <source>
        <strain evidence="2 3">JCM 30275</strain>
    </source>
</reference>
<dbReference type="Gene3D" id="1.20.1250.20">
    <property type="entry name" value="MFS general substrate transporter like domains"/>
    <property type="match status" value="1"/>
</dbReference>
<evidence type="ECO:0000313" key="2">
    <source>
        <dbReference type="EMBL" id="BBZ74736.1"/>
    </source>
</evidence>
<dbReference type="GO" id="GO:0022857">
    <property type="term" value="F:transmembrane transporter activity"/>
    <property type="evidence" value="ECO:0007669"/>
    <property type="project" value="InterPro"/>
</dbReference>
<accession>A0A6N4VYH6</accession>
<feature type="transmembrane region" description="Helical" evidence="1">
    <location>
        <begin position="347"/>
        <end position="367"/>
    </location>
</feature>
<dbReference type="InterPro" id="IPR011701">
    <property type="entry name" value="MFS"/>
</dbReference>
<evidence type="ECO:0000256" key="1">
    <source>
        <dbReference type="SAM" id="Phobius"/>
    </source>
</evidence>
<keyword evidence="3" id="KW-1185">Reference proteome</keyword>
<dbReference type="AlphaFoldDB" id="A0A6N4VYH6"/>
<gene>
    <name evidence="2" type="ORF">MANY_00730</name>
</gene>
<protein>
    <submittedName>
        <fullName evidence="2">MFS transporter</fullName>
    </submittedName>
</protein>
<feature type="transmembrane region" description="Helical" evidence="1">
    <location>
        <begin position="231"/>
        <end position="251"/>
    </location>
</feature>